<evidence type="ECO:0000313" key="1">
    <source>
        <dbReference type="EMBL" id="OHF01358.1"/>
    </source>
</evidence>
<dbReference type="RefSeq" id="XP_022478500.1">
    <property type="nucleotide sequence ID" value="XM_022615041.1"/>
</dbReference>
<accession>A0A1G4BJ84</accession>
<name>A0A1G4BJ84_9PEZI</name>
<comment type="caution">
    <text evidence="1">The sequence shown here is derived from an EMBL/GenBank/DDBJ whole genome shotgun (WGS) entry which is preliminary data.</text>
</comment>
<sequence length="127" mass="13687">VIAPKRQPRSHSADRGASTERSILFVVRCNDVRLAYVNGVSQLPPNSISNAHPVGSRCGDQDWSNLPSTRYVTGCTVPAFCAMVLASDLQSTDRDTSSSRLPQGLLEPCPCALLQEAPRPTTGSLRH</sequence>
<dbReference type="OrthoDB" id="10489531at2759"/>
<keyword evidence="2" id="KW-1185">Reference proteome</keyword>
<reference evidence="1 2" key="1">
    <citation type="submission" date="2016-09" db="EMBL/GenBank/DDBJ databases">
        <authorList>
            <person name="Capua I."/>
            <person name="De Benedictis P."/>
            <person name="Joannis T."/>
            <person name="Lombin L.H."/>
            <person name="Cattoli G."/>
        </authorList>
    </citation>
    <scope>NUCLEOTIDE SEQUENCE [LARGE SCALE GENOMIC DNA]</scope>
    <source>
        <strain evidence="1 2">IMI 309357</strain>
    </source>
</reference>
<gene>
    <name evidence="1" type="ORF">CORC01_03391</name>
</gene>
<evidence type="ECO:0000313" key="2">
    <source>
        <dbReference type="Proteomes" id="UP000176998"/>
    </source>
</evidence>
<dbReference type="EMBL" id="MJBS01000020">
    <property type="protein sequence ID" value="OHF01358.1"/>
    <property type="molecule type" value="Genomic_DNA"/>
</dbReference>
<dbReference type="AlphaFoldDB" id="A0A1G4BJ84"/>
<protein>
    <submittedName>
        <fullName evidence="1">Uncharacterized protein</fullName>
    </submittedName>
</protein>
<feature type="non-terminal residue" evidence="1">
    <location>
        <position position="1"/>
    </location>
</feature>
<proteinExistence type="predicted"/>
<dbReference type="GeneID" id="34556551"/>
<organism evidence="1 2">
    <name type="scientific">Colletotrichum orchidophilum</name>
    <dbReference type="NCBI Taxonomy" id="1209926"/>
    <lineage>
        <taxon>Eukaryota</taxon>
        <taxon>Fungi</taxon>
        <taxon>Dikarya</taxon>
        <taxon>Ascomycota</taxon>
        <taxon>Pezizomycotina</taxon>
        <taxon>Sordariomycetes</taxon>
        <taxon>Hypocreomycetidae</taxon>
        <taxon>Glomerellales</taxon>
        <taxon>Glomerellaceae</taxon>
        <taxon>Colletotrichum</taxon>
    </lineage>
</organism>
<dbReference type="Proteomes" id="UP000176998">
    <property type="component" value="Unassembled WGS sequence"/>
</dbReference>